<feature type="domain" description="SsuA/THI5-like" evidence="4">
    <location>
        <begin position="92"/>
        <end position="276"/>
    </location>
</feature>
<protein>
    <submittedName>
        <fullName evidence="5">Putative ABC transporter substrate binding protein</fullName>
    </submittedName>
</protein>
<dbReference type="SUPFAM" id="SSF53850">
    <property type="entry name" value="Periplasmic binding protein-like II"/>
    <property type="match status" value="1"/>
</dbReference>
<evidence type="ECO:0000259" key="4">
    <source>
        <dbReference type="Pfam" id="PF09084"/>
    </source>
</evidence>
<dbReference type="InterPro" id="IPR015168">
    <property type="entry name" value="SsuA/THI5"/>
</dbReference>
<comment type="subcellular location">
    <subcellularLocation>
        <location evidence="1">Periplasm</location>
    </subcellularLocation>
</comment>
<dbReference type="PROSITE" id="PS51257">
    <property type="entry name" value="PROKAR_LIPOPROTEIN"/>
    <property type="match status" value="1"/>
</dbReference>
<dbReference type="GO" id="GO:0042597">
    <property type="term" value="C:periplasmic space"/>
    <property type="evidence" value="ECO:0007669"/>
    <property type="project" value="UniProtKB-SubCell"/>
</dbReference>
<dbReference type="PANTHER" id="PTHR30024">
    <property type="entry name" value="ALIPHATIC SULFONATES-BINDING PROTEIN-RELATED"/>
    <property type="match status" value="1"/>
</dbReference>
<dbReference type="GO" id="GO:0042918">
    <property type="term" value="P:alkanesulfonate transmembrane transport"/>
    <property type="evidence" value="ECO:0007669"/>
    <property type="project" value="TreeGrafter"/>
</dbReference>
<comment type="similarity">
    <text evidence="2">Belongs to the bacterial solute-binding protein SsuA/TauA family.</text>
</comment>
<dbReference type="RefSeq" id="WP_007322664.1">
    <property type="nucleotide sequence ID" value="NZ_BAEE01000061.1"/>
</dbReference>
<sequence length="357" mass="37124">MSGIGVRTIATVIAAGIAVGSMAGCVESGRPEQSRTIGGAVKCPVDPDPSVTGTVRIAWQEIPNGDLVVKDAGLLETCLPKAKLVWSKFASGGDVIQAFGANSLDIGLLGSAPAAKALSAPLDIAMRILWIQDQIGQAESLIARDPAIKTVADLRGKRIGVPFASTAHYSLLTALDKAGVGGSAQVLNLSPDAIRGAWQGGQIDAAYIWEPTLDQLKSGGAHVVTDNARVAEQGAPTYDLTGARSDFVAKNSRFLRIWAAAQNWAAVLLNTKPDEAAVHIAGQLGVPVEQVLTQIKGYRHFDAAAQAAPDRLGGQLGADLRNTAQFLLQQGQVDAVGPVEAYIAALYPDAAREVAGR</sequence>
<dbReference type="PANTHER" id="PTHR30024:SF47">
    <property type="entry name" value="TAURINE-BINDING PERIPLASMIC PROTEIN"/>
    <property type="match status" value="1"/>
</dbReference>
<keyword evidence="3" id="KW-0732">Signal</keyword>
<comment type="caution">
    <text evidence="5">The sequence shown here is derived from an EMBL/GenBank/DDBJ whole genome shotgun (WGS) entry which is preliminary data.</text>
</comment>
<keyword evidence="6" id="KW-1185">Reference proteome</keyword>
<evidence type="ECO:0000256" key="3">
    <source>
        <dbReference type="ARBA" id="ARBA00022729"/>
    </source>
</evidence>
<dbReference type="OrthoDB" id="286202at2"/>
<dbReference type="Gene3D" id="3.40.190.10">
    <property type="entry name" value="Periplasmic binding protein-like II"/>
    <property type="match status" value="2"/>
</dbReference>
<evidence type="ECO:0000256" key="1">
    <source>
        <dbReference type="ARBA" id="ARBA00004418"/>
    </source>
</evidence>
<evidence type="ECO:0000256" key="2">
    <source>
        <dbReference type="ARBA" id="ARBA00010742"/>
    </source>
</evidence>
<dbReference type="STRING" id="1073574.GOARA_061_00280"/>
<dbReference type="Pfam" id="PF09084">
    <property type="entry name" value="NMT1"/>
    <property type="match status" value="1"/>
</dbReference>
<evidence type="ECO:0000313" key="6">
    <source>
        <dbReference type="Proteomes" id="UP000035088"/>
    </source>
</evidence>
<gene>
    <name evidence="5" type="ORF">GOARA_061_00280</name>
</gene>
<organism evidence="5 6">
    <name type="scientific">Gordonia araii NBRC 100433</name>
    <dbReference type="NCBI Taxonomy" id="1073574"/>
    <lineage>
        <taxon>Bacteria</taxon>
        <taxon>Bacillati</taxon>
        <taxon>Actinomycetota</taxon>
        <taxon>Actinomycetes</taxon>
        <taxon>Mycobacteriales</taxon>
        <taxon>Gordoniaceae</taxon>
        <taxon>Gordonia</taxon>
    </lineage>
</organism>
<accession>G7H414</accession>
<reference evidence="5 6" key="1">
    <citation type="submission" date="2011-11" db="EMBL/GenBank/DDBJ databases">
        <title>Whole genome shotgun sequence of Gordonia araii NBRC 100433.</title>
        <authorList>
            <person name="Yoshida Y."/>
            <person name="Hosoyama A."/>
            <person name="Tsuchikane K."/>
            <person name="Katsumata H."/>
            <person name="Yamazaki S."/>
            <person name="Fujita N."/>
        </authorList>
    </citation>
    <scope>NUCLEOTIDE SEQUENCE [LARGE SCALE GENOMIC DNA]</scope>
    <source>
        <strain evidence="5 6">NBRC 100433</strain>
    </source>
</reference>
<dbReference type="AlphaFoldDB" id="G7H414"/>
<evidence type="ECO:0000313" key="5">
    <source>
        <dbReference type="EMBL" id="GAB10589.1"/>
    </source>
</evidence>
<dbReference type="EMBL" id="BAEE01000061">
    <property type="protein sequence ID" value="GAB10589.1"/>
    <property type="molecule type" value="Genomic_DNA"/>
</dbReference>
<proteinExistence type="inferred from homology"/>
<name>G7H414_9ACTN</name>
<dbReference type="Proteomes" id="UP000035088">
    <property type="component" value="Unassembled WGS sequence"/>
</dbReference>